<dbReference type="InterPro" id="IPR036396">
    <property type="entry name" value="Cyt_P450_sf"/>
</dbReference>
<evidence type="ECO:0000256" key="4">
    <source>
        <dbReference type="ARBA" id="ARBA00023002"/>
    </source>
</evidence>
<dbReference type="GO" id="GO:0004497">
    <property type="term" value="F:monooxygenase activity"/>
    <property type="evidence" value="ECO:0007669"/>
    <property type="project" value="UniProtKB-KW"/>
</dbReference>
<dbReference type="InterPro" id="IPR017972">
    <property type="entry name" value="Cyt_P450_CS"/>
</dbReference>
<dbReference type="PRINTS" id="PR00359">
    <property type="entry name" value="BP450"/>
</dbReference>
<dbReference type="EMBL" id="OCSU01000004">
    <property type="protein sequence ID" value="SOE91463.1"/>
    <property type="molecule type" value="Genomic_DNA"/>
</dbReference>
<evidence type="ECO:0000256" key="7">
    <source>
        <dbReference type="RuleBase" id="RU000461"/>
    </source>
</evidence>
<dbReference type="PROSITE" id="PS00086">
    <property type="entry name" value="CYTOCHROME_P450"/>
    <property type="match status" value="1"/>
</dbReference>
<dbReference type="FunFam" id="1.10.630.10:FF:000018">
    <property type="entry name" value="Cytochrome P450 monooxygenase"/>
    <property type="match status" value="1"/>
</dbReference>
<accession>A0A7Z7N835</accession>
<keyword evidence="9" id="KW-1185">Reference proteome</keyword>
<keyword evidence="2 7" id="KW-0349">Heme</keyword>
<evidence type="ECO:0000256" key="1">
    <source>
        <dbReference type="ARBA" id="ARBA00010617"/>
    </source>
</evidence>
<evidence type="ECO:0000256" key="3">
    <source>
        <dbReference type="ARBA" id="ARBA00022723"/>
    </source>
</evidence>
<sequence>MTTAVSDRQYPFERSCPFDPPKQYDALRHKEPFARVRLWDGSTPYLLTNHADIKASLSDPRFSCEPVREGFPHVFEGRAVADKADRSFLRLDNPEHDRLRRMVTKEFTVRRVEAIRPRIEETVEKLIDNFLKLPQGSDFVEHFSGPLPTEVITYLLGIPYDDHDFFHRATRVQFSAKSTPDEMRASLKELFAYLDALITEKERNPKDDVVSRLVHEQLLPGNIDRETLINVVRLLLSAGHQTTQNMTALGVLTLLQHPDQLALLRSNPELISNAVEELLRYSSVLHMGARRVALEDIEVNGHLVKKGEGIICSIPAANRDERLFPEPDALRIDRDAAGHVAFGFGIHQCLGQVLARMELQIVYARLFERIPTLRLAVPFEQLRFRHDMFVYGVHELPLAW</sequence>
<dbReference type="GO" id="GO:0005506">
    <property type="term" value="F:iron ion binding"/>
    <property type="evidence" value="ECO:0007669"/>
    <property type="project" value="InterPro"/>
</dbReference>
<evidence type="ECO:0000256" key="2">
    <source>
        <dbReference type="ARBA" id="ARBA00022617"/>
    </source>
</evidence>
<proteinExistence type="inferred from homology"/>
<evidence type="ECO:0000256" key="6">
    <source>
        <dbReference type="ARBA" id="ARBA00023033"/>
    </source>
</evidence>
<comment type="similarity">
    <text evidence="1 7">Belongs to the cytochrome P450 family.</text>
</comment>
<dbReference type="RefSeq" id="WP_097191101.1">
    <property type="nucleotide sequence ID" value="NZ_OCSU01000004.1"/>
</dbReference>
<dbReference type="InterPro" id="IPR001128">
    <property type="entry name" value="Cyt_P450"/>
</dbReference>
<comment type="caution">
    <text evidence="8">The sequence shown here is derived from an EMBL/GenBank/DDBJ whole genome shotgun (WGS) entry which is preliminary data.</text>
</comment>
<dbReference type="SUPFAM" id="SSF48264">
    <property type="entry name" value="Cytochrome P450"/>
    <property type="match status" value="1"/>
</dbReference>
<dbReference type="PRINTS" id="PR00385">
    <property type="entry name" value="P450"/>
</dbReference>
<dbReference type="GO" id="GO:0016705">
    <property type="term" value="F:oxidoreductase activity, acting on paired donors, with incorporation or reduction of molecular oxygen"/>
    <property type="evidence" value="ECO:0007669"/>
    <property type="project" value="InterPro"/>
</dbReference>
<dbReference type="InterPro" id="IPR002397">
    <property type="entry name" value="Cyt_P450_B"/>
</dbReference>
<dbReference type="AlphaFoldDB" id="A0A7Z7N835"/>
<keyword evidence="5 7" id="KW-0408">Iron</keyword>
<dbReference type="Proteomes" id="UP000219522">
    <property type="component" value="Unassembled WGS sequence"/>
</dbReference>
<evidence type="ECO:0000313" key="9">
    <source>
        <dbReference type="Proteomes" id="UP000219522"/>
    </source>
</evidence>
<dbReference type="GO" id="GO:0020037">
    <property type="term" value="F:heme binding"/>
    <property type="evidence" value="ECO:0007669"/>
    <property type="project" value="InterPro"/>
</dbReference>
<dbReference type="PANTHER" id="PTHR46696">
    <property type="entry name" value="P450, PUTATIVE (EUROFUNG)-RELATED"/>
    <property type="match status" value="1"/>
</dbReference>
<organism evidence="8 9">
    <name type="scientific">Caballeronia arationis</name>
    <dbReference type="NCBI Taxonomy" id="1777142"/>
    <lineage>
        <taxon>Bacteria</taxon>
        <taxon>Pseudomonadati</taxon>
        <taxon>Pseudomonadota</taxon>
        <taxon>Betaproteobacteria</taxon>
        <taxon>Burkholderiales</taxon>
        <taxon>Burkholderiaceae</taxon>
        <taxon>Caballeronia</taxon>
    </lineage>
</organism>
<dbReference type="PANTHER" id="PTHR46696:SF1">
    <property type="entry name" value="CYTOCHROME P450 YJIB-RELATED"/>
    <property type="match status" value="1"/>
</dbReference>
<gene>
    <name evidence="8" type="ORF">SAMN05446927_8390</name>
</gene>
<reference evidence="8 9" key="1">
    <citation type="submission" date="2017-09" db="EMBL/GenBank/DDBJ databases">
        <authorList>
            <person name="Varghese N."/>
            <person name="Submissions S."/>
        </authorList>
    </citation>
    <scope>NUCLEOTIDE SEQUENCE [LARGE SCALE GENOMIC DNA]</scope>
    <source>
        <strain evidence="8 9">OK806</strain>
    </source>
</reference>
<dbReference type="CDD" id="cd11030">
    <property type="entry name" value="CYP105-like"/>
    <property type="match status" value="1"/>
</dbReference>
<dbReference type="Gene3D" id="1.10.630.10">
    <property type="entry name" value="Cytochrome P450"/>
    <property type="match status" value="1"/>
</dbReference>
<evidence type="ECO:0000313" key="8">
    <source>
        <dbReference type="EMBL" id="SOE91463.1"/>
    </source>
</evidence>
<name>A0A7Z7N835_9BURK</name>
<keyword evidence="3 7" id="KW-0479">Metal-binding</keyword>
<evidence type="ECO:0000256" key="5">
    <source>
        <dbReference type="ARBA" id="ARBA00023004"/>
    </source>
</evidence>
<keyword evidence="4 7" id="KW-0560">Oxidoreductase</keyword>
<keyword evidence="6 7" id="KW-0503">Monooxygenase</keyword>
<dbReference type="Pfam" id="PF00067">
    <property type="entry name" value="p450"/>
    <property type="match status" value="2"/>
</dbReference>
<protein>
    <submittedName>
        <fullName evidence="8">Cytochrome P450</fullName>
    </submittedName>
</protein>